<dbReference type="InterPro" id="IPR003439">
    <property type="entry name" value="ABC_transporter-like_ATP-bd"/>
</dbReference>
<dbReference type="PROSITE" id="PS00211">
    <property type="entry name" value="ABC_TRANSPORTER_1"/>
    <property type="match status" value="1"/>
</dbReference>
<protein>
    <submittedName>
        <fullName evidence="5">NitT/TauT family transport system ATP-binding protein</fullName>
    </submittedName>
</protein>
<evidence type="ECO:0000256" key="3">
    <source>
        <dbReference type="ARBA" id="ARBA00022840"/>
    </source>
</evidence>
<dbReference type="GO" id="GO:0005524">
    <property type="term" value="F:ATP binding"/>
    <property type="evidence" value="ECO:0007669"/>
    <property type="project" value="UniProtKB-KW"/>
</dbReference>
<proteinExistence type="predicted"/>
<evidence type="ECO:0000313" key="6">
    <source>
        <dbReference type="Proteomes" id="UP000245720"/>
    </source>
</evidence>
<dbReference type="InterPro" id="IPR027417">
    <property type="entry name" value="P-loop_NTPase"/>
</dbReference>
<dbReference type="SMART" id="SM00382">
    <property type="entry name" value="AAA"/>
    <property type="match status" value="1"/>
</dbReference>
<dbReference type="EMBL" id="QGDI01000001">
    <property type="protein sequence ID" value="PWJ15560.1"/>
    <property type="molecule type" value="Genomic_DNA"/>
</dbReference>
<dbReference type="SUPFAM" id="SSF52540">
    <property type="entry name" value="P-loop containing nucleoside triphosphate hydrolases"/>
    <property type="match status" value="1"/>
</dbReference>
<dbReference type="InterPro" id="IPR003593">
    <property type="entry name" value="AAA+_ATPase"/>
</dbReference>
<name>A0A315Y4N7_RUMFL</name>
<dbReference type="OrthoDB" id="9801958at2"/>
<evidence type="ECO:0000259" key="4">
    <source>
        <dbReference type="PROSITE" id="PS50893"/>
    </source>
</evidence>
<dbReference type="GO" id="GO:0016887">
    <property type="term" value="F:ATP hydrolysis activity"/>
    <property type="evidence" value="ECO:0007669"/>
    <property type="project" value="InterPro"/>
</dbReference>
<dbReference type="CDD" id="cd03293">
    <property type="entry name" value="ABC_NrtD_SsuB_transporters"/>
    <property type="match status" value="1"/>
</dbReference>
<dbReference type="PROSITE" id="PS50893">
    <property type="entry name" value="ABC_TRANSPORTER_2"/>
    <property type="match status" value="1"/>
</dbReference>
<evidence type="ECO:0000256" key="1">
    <source>
        <dbReference type="ARBA" id="ARBA00022448"/>
    </source>
</evidence>
<feature type="domain" description="ABC transporter" evidence="4">
    <location>
        <begin position="12"/>
        <end position="249"/>
    </location>
</feature>
<sequence>MSTSNTAVANKIEIKNLTVNYIENKKSFNALNDVSFGVGRGEFVSVIGASGCGKSTLLSVLEGLYSPAGGTVQIDGKELHGTGTERGVVFQHYSLFPWMTTRKNIEFGIKQARHDVKRSERTRIADEFLHKVGLDGFGSKYPSQLSGGMQQRAAIARALAMDTEILLMDEPFSAIDAKNRVVLQELLLSLWEGDGKEERKTVVFVTHDIDEAILLSDKIVVLTAHPGTVNEIVQVPFERPRSRSALVGTEEYGRFRNRLLGLLYNDIRERIGGDEVVL</sequence>
<dbReference type="PANTHER" id="PTHR42788:SF13">
    <property type="entry name" value="ALIPHATIC SULFONATES IMPORT ATP-BINDING PROTEIN SSUB"/>
    <property type="match status" value="1"/>
</dbReference>
<keyword evidence="2" id="KW-0547">Nucleotide-binding</keyword>
<dbReference type="InterPro" id="IPR050166">
    <property type="entry name" value="ABC_transporter_ATP-bind"/>
</dbReference>
<dbReference type="Pfam" id="PF00005">
    <property type="entry name" value="ABC_tran"/>
    <property type="match status" value="1"/>
</dbReference>
<keyword evidence="3 5" id="KW-0067">ATP-binding</keyword>
<organism evidence="5 6">
    <name type="scientific">Ruminococcus flavefaciens</name>
    <dbReference type="NCBI Taxonomy" id="1265"/>
    <lineage>
        <taxon>Bacteria</taxon>
        <taxon>Bacillati</taxon>
        <taxon>Bacillota</taxon>
        <taxon>Clostridia</taxon>
        <taxon>Eubacteriales</taxon>
        <taxon>Oscillospiraceae</taxon>
        <taxon>Ruminococcus</taxon>
    </lineage>
</organism>
<dbReference type="Proteomes" id="UP000245720">
    <property type="component" value="Unassembled WGS sequence"/>
</dbReference>
<keyword evidence="1" id="KW-0813">Transport</keyword>
<dbReference type="InterPro" id="IPR017871">
    <property type="entry name" value="ABC_transporter-like_CS"/>
</dbReference>
<dbReference type="Gene3D" id="3.40.50.300">
    <property type="entry name" value="P-loop containing nucleotide triphosphate hydrolases"/>
    <property type="match status" value="1"/>
</dbReference>
<comment type="caution">
    <text evidence="5">The sequence shown here is derived from an EMBL/GenBank/DDBJ whole genome shotgun (WGS) entry which is preliminary data.</text>
</comment>
<dbReference type="RefSeq" id="WP_109725342.1">
    <property type="nucleotide sequence ID" value="NZ_CACVSX010000005.1"/>
</dbReference>
<reference evidence="5 6" key="1">
    <citation type="submission" date="2018-05" db="EMBL/GenBank/DDBJ databases">
        <title>The Hungate 1000. A catalogue of reference genomes from the rumen microbiome.</title>
        <authorList>
            <person name="Kelly W."/>
        </authorList>
    </citation>
    <scope>NUCLEOTIDE SEQUENCE [LARGE SCALE GENOMIC DNA]</scope>
    <source>
        <strain evidence="5 6">SAb67</strain>
    </source>
</reference>
<evidence type="ECO:0000256" key="2">
    <source>
        <dbReference type="ARBA" id="ARBA00022741"/>
    </source>
</evidence>
<dbReference type="STRING" id="1265.SAMN02910280_1817"/>
<dbReference type="AlphaFoldDB" id="A0A315Y4N7"/>
<gene>
    <name evidence="5" type="ORF">IE37_00463</name>
</gene>
<evidence type="ECO:0000313" key="5">
    <source>
        <dbReference type="EMBL" id="PWJ15560.1"/>
    </source>
</evidence>
<accession>A0A315Y4N7</accession>
<dbReference type="PANTHER" id="PTHR42788">
    <property type="entry name" value="TAURINE IMPORT ATP-BINDING PROTEIN-RELATED"/>
    <property type="match status" value="1"/>
</dbReference>